<dbReference type="RefSeq" id="WP_062553096.1">
    <property type="nucleotide sequence ID" value="NZ_CP049250.1"/>
</dbReference>
<keyword evidence="1" id="KW-0805">Transcription regulation</keyword>
<dbReference type="InterPro" id="IPR036693">
    <property type="entry name" value="TF_LuxR_autoind-bd_dom_sf"/>
</dbReference>
<dbReference type="GO" id="GO:0006355">
    <property type="term" value="P:regulation of DNA-templated transcription"/>
    <property type="evidence" value="ECO:0007669"/>
    <property type="project" value="InterPro"/>
</dbReference>
<dbReference type="InterPro" id="IPR036388">
    <property type="entry name" value="WH-like_DNA-bd_sf"/>
</dbReference>
<dbReference type="InterPro" id="IPR005143">
    <property type="entry name" value="TF_LuxR_autoind-bd_dom"/>
</dbReference>
<dbReference type="PANTHER" id="PTHR44688">
    <property type="entry name" value="DNA-BINDING TRANSCRIPTIONAL ACTIVATOR DEVR_DOSR"/>
    <property type="match status" value="1"/>
</dbReference>
<dbReference type="InterPro" id="IPR000792">
    <property type="entry name" value="Tscrpt_reg_LuxR_C"/>
</dbReference>
<dbReference type="AlphaFoldDB" id="A0A7W6LGU6"/>
<evidence type="ECO:0000256" key="3">
    <source>
        <dbReference type="ARBA" id="ARBA00023163"/>
    </source>
</evidence>
<comment type="caution">
    <text evidence="5">The sequence shown here is derived from an EMBL/GenBank/DDBJ whole genome shotgun (WGS) entry which is preliminary data.</text>
</comment>
<dbReference type="Pfam" id="PF00196">
    <property type="entry name" value="GerE"/>
    <property type="match status" value="1"/>
</dbReference>
<dbReference type="EMBL" id="JACIEC010000001">
    <property type="protein sequence ID" value="MBB4143048.1"/>
    <property type="molecule type" value="Genomic_DNA"/>
</dbReference>
<gene>
    <name evidence="5" type="ORF">GGQ72_001547</name>
</gene>
<dbReference type="Proteomes" id="UP000519897">
    <property type="component" value="Unassembled WGS sequence"/>
</dbReference>
<feature type="domain" description="HTH luxR-type" evidence="4">
    <location>
        <begin position="176"/>
        <end position="241"/>
    </location>
</feature>
<dbReference type="CDD" id="cd06170">
    <property type="entry name" value="LuxR_C_like"/>
    <property type="match status" value="1"/>
</dbReference>
<dbReference type="Gene3D" id="1.10.10.10">
    <property type="entry name" value="Winged helix-like DNA-binding domain superfamily/Winged helix DNA-binding domain"/>
    <property type="match status" value="1"/>
</dbReference>
<dbReference type="Pfam" id="PF03472">
    <property type="entry name" value="Autoind_bind"/>
    <property type="match status" value="1"/>
</dbReference>
<evidence type="ECO:0000259" key="4">
    <source>
        <dbReference type="PROSITE" id="PS50043"/>
    </source>
</evidence>
<dbReference type="GO" id="GO:0003677">
    <property type="term" value="F:DNA binding"/>
    <property type="evidence" value="ECO:0007669"/>
    <property type="project" value="UniProtKB-KW"/>
</dbReference>
<dbReference type="SUPFAM" id="SSF46894">
    <property type="entry name" value="C-terminal effector domain of the bipartite response regulators"/>
    <property type="match status" value="1"/>
</dbReference>
<keyword evidence="3" id="KW-0804">Transcription</keyword>
<dbReference type="PRINTS" id="PR00038">
    <property type="entry name" value="HTHLUXR"/>
</dbReference>
<dbReference type="SMART" id="SM00421">
    <property type="entry name" value="HTH_LUXR"/>
    <property type="match status" value="1"/>
</dbReference>
<organism evidence="5 6">
    <name type="scientific">Rhizobium rhizoryzae</name>
    <dbReference type="NCBI Taxonomy" id="451876"/>
    <lineage>
        <taxon>Bacteria</taxon>
        <taxon>Pseudomonadati</taxon>
        <taxon>Pseudomonadota</taxon>
        <taxon>Alphaproteobacteria</taxon>
        <taxon>Hyphomicrobiales</taxon>
        <taxon>Rhizobiaceae</taxon>
        <taxon>Rhizobium/Agrobacterium group</taxon>
        <taxon>Rhizobium</taxon>
    </lineage>
</organism>
<dbReference type="Gene3D" id="3.30.450.80">
    <property type="entry name" value="Transcription factor LuxR-like, autoinducer-binding domain"/>
    <property type="match status" value="1"/>
</dbReference>
<evidence type="ECO:0000256" key="1">
    <source>
        <dbReference type="ARBA" id="ARBA00023015"/>
    </source>
</evidence>
<keyword evidence="2 5" id="KW-0238">DNA-binding</keyword>
<protein>
    <submittedName>
        <fullName evidence="5">DNA-binding CsgD family transcriptional regulator</fullName>
    </submittedName>
</protein>
<evidence type="ECO:0000256" key="2">
    <source>
        <dbReference type="ARBA" id="ARBA00023125"/>
    </source>
</evidence>
<reference evidence="5 6" key="1">
    <citation type="submission" date="2020-08" db="EMBL/GenBank/DDBJ databases">
        <title>Genomic Encyclopedia of Type Strains, Phase IV (KMG-IV): sequencing the most valuable type-strain genomes for metagenomic binning, comparative biology and taxonomic classification.</title>
        <authorList>
            <person name="Goeker M."/>
        </authorList>
    </citation>
    <scope>NUCLEOTIDE SEQUENCE [LARGE SCALE GENOMIC DNA]</scope>
    <source>
        <strain evidence="5 6">DSM 29514</strain>
    </source>
</reference>
<dbReference type="PROSITE" id="PS50043">
    <property type="entry name" value="HTH_LUXR_2"/>
    <property type="match status" value="1"/>
</dbReference>
<sequence>MDGFADFTAHQAFVANWLAALEKIKTQFEIFRLMRQLSEQFHCSAFVVADLPDPTVTELSASSIITNGPPELIALFDQDKFLGSSPVIHRIRASVLPFQFDLEEMAEERGSQAVRELFARFGMDSGAVFPVHDLSGKRGWAGLCGQGVDFSLYEMMALSYCLNHVYQQLAHLRSQDIRVSEKLADRELACLTWTAAGKTSAEIAEILSLSEHTVNHYLNRATRKLDAVNRTQAVAKAIRGNLIA</sequence>
<dbReference type="InterPro" id="IPR016032">
    <property type="entry name" value="Sig_transdc_resp-reg_C-effctor"/>
</dbReference>
<name>A0A7W6LGU6_9HYPH</name>
<keyword evidence="6" id="KW-1185">Reference proteome</keyword>
<evidence type="ECO:0000313" key="5">
    <source>
        <dbReference type="EMBL" id="MBB4143048.1"/>
    </source>
</evidence>
<evidence type="ECO:0000313" key="6">
    <source>
        <dbReference type="Proteomes" id="UP000519897"/>
    </source>
</evidence>
<accession>A0A7W6LGU6</accession>
<dbReference type="PANTHER" id="PTHR44688:SF16">
    <property type="entry name" value="DNA-BINDING TRANSCRIPTIONAL ACTIVATOR DEVR_DOSR"/>
    <property type="match status" value="1"/>
</dbReference>
<dbReference type="SUPFAM" id="SSF75516">
    <property type="entry name" value="Pheromone-binding domain of LuxR-like quorum-sensing transcription factors"/>
    <property type="match status" value="1"/>
</dbReference>
<proteinExistence type="predicted"/>
<dbReference type="PROSITE" id="PS00622">
    <property type="entry name" value="HTH_LUXR_1"/>
    <property type="match status" value="1"/>
</dbReference>